<dbReference type="Proteomes" id="UP001314170">
    <property type="component" value="Unassembled WGS sequence"/>
</dbReference>
<evidence type="ECO:0000313" key="1">
    <source>
        <dbReference type="EMBL" id="CAK7345228.1"/>
    </source>
</evidence>
<dbReference type="PANTHER" id="PTHR45181">
    <property type="entry name" value="HEAT SHOCK PROTEIN DNAJ WITH TETRATRICOPEPTIDE REPEAT-CONTAINING PROTEIN"/>
    <property type="match status" value="1"/>
</dbReference>
<protein>
    <submittedName>
        <fullName evidence="1">Uncharacterized protein</fullName>
    </submittedName>
</protein>
<dbReference type="AlphaFoldDB" id="A0AAV1S4U9"/>
<reference evidence="1 2" key="1">
    <citation type="submission" date="2024-01" db="EMBL/GenBank/DDBJ databases">
        <authorList>
            <person name="Waweru B."/>
        </authorList>
    </citation>
    <scope>NUCLEOTIDE SEQUENCE [LARGE SCALE GENOMIC DNA]</scope>
</reference>
<proteinExistence type="predicted"/>
<organism evidence="1 2">
    <name type="scientific">Dovyalis caffra</name>
    <dbReference type="NCBI Taxonomy" id="77055"/>
    <lineage>
        <taxon>Eukaryota</taxon>
        <taxon>Viridiplantae</taxon>
        <taxon>Streptophyta</taxon>
        <taxon>Embryophyta</taxon>
        <taxon>Tracheophyta</taxon>
        <taxon>Spermatophyta</taxon>
        <taxon>Magnoliopsida</taxon>
        <taxon>eudicotyledons</taxon>
        <taxon>Gunneridae</taxon>
        <taxon>Pentapetalae</taxon>
        <taxon>rosids</taxon>
        <taxon>fabids</taxon>
        <taxon>Malpighiales</taxon>
        <taxon>Salicaceae</taxon>
        <taxon>Flacourtieae</taxon>
        <taxon>Dovyalis</taxon>
    </lineage>
</organism>
<dbReference type="SUPFAM" id="SSF48452">
    <property type="entry name" value="TPR-like"/>
    <property type="match status" value="1"/>
</dbReference>
<sequence>MLTWTNKFPIGLLSPKLKRVWIYKQINLRLRWEWLLCGEWASRRQRDSKLETGPAAGNEAFQARRYSEAIEHYSGALSRNVESRPFAAICFCNRAAAYKAMGQITDAIADCSLAIALDGNYLKTFSQIRTLLIETDLNAETYAYVQLLARVGCTTGYI</sequence>
<dbReference type="PANTHER" id="PTHR45181:SF4">
    <property type="entry name" value="HEAT SHOCK PROTEIN DNAJ WITH TETRATRICOPEPTIDE REPEAT-CONTAINING PROTEIN"/>
    <property type="match status" value="1"/>
</dbReference>
<dbReference type="SMART" id="SM00028">
    <property type="entry name" value="TPR"/>
    <property type="match status" value="1"/>
</dbReference>
<dbReference type="Gene3D" id="1.25.40.10">
    <property type="entry name" value="Tetratricopeptide repeat domain"/>
    <property type="match status" value="1"/>
</dbReference>
<comment type="caution">
    <text evidence="1">The sequence shown here is derived from an EMBL/GenBank/DDBJ whole genome shotgun (WGS) entry which is preliminary data.</text>
</comment>
<accession>A0AAV1S4U9</accession>
<dbReference type="EMBL" id="CAWUPB010001166">
    <property type="protein sequence ID" value="CAK7345228.1"/>
    <property type="molecule type" value="Genomic_DNA"/>
</dbReference>
<keyword evidence="2" id="KW-1185">Reference proteome</keyword>
<gene>
    <name evidence="1" type="ORF">DCAF_LOCUS18158</name>
</gene>
<dbReference type="InterPro" id="IPR011990">
    <property type="entry name" value="TPR-like_helical_dom_sf"/>
</dbReference>
<evidence type="ECO:0000313" key="2">
    <source>
        <dbReference type="Proteomes" id="UP001314170"/>
    </source>
</evidence>
<name>A0AAV1S4U9_9ROSI</name>
<dbReference type="InterPro" id="IPR019734">
    <property type="entry name" value="TPR_rpt"/>
</dbReference>